<dbReference type="EMBL" id="JABBWG010000070">
    <property type="protein sequence ID" value="KAG1803171.1"/>
    <property type="molecule type" value="Genomic_DNA"/>
</dbReference>
<proteinExistence type="predicted"/>
<evidence type="ECO:0000313" key="3">
    <source>
        <dbReference type="Proteomes" id="UP000807769"/>
    </source>
</evidence>
<keyword evidence="1" id="KW-0812">Transmembrane</keyword>
<sequence length="89" mass="9865">MMNEYGELLLRAIFGPSAIVLNPCNIVSYLFSLIGCLPSRYPIKAVREGLGSQLKLCLGINGYICEYMSTKTPYPSKLPAKPRPDFPSH</sequence>
<dbReference type="GeneID" id="64631226"/>
<comment type="caution">
    <text evidence="2">The sequence shown here is derived from an EMBL/GenBank/DDBJ whole genome shotgun (WGS) entry which is preliminary data.</text>
</comment>
<dbReference type="AlphaFoldDB" id="A0A9P7DUB9"/>
<evidence type="ECO:0000313" key="2">
    <source>
        <dbReference type="EMBL" id="KAG1803171.1"/>
    </source>
</evidence>
<feature type="transmembrane region" description="Helical" evidence="1">
    <location>
        <begin position="12"/>
        <end position="37"/>
    </location>
</feature>
<organism evidence="2 3">
    <name type="scientific">Suillus subaureus</name>
    <dbReference type="NCBI Taxonomy" id="48587"/>
    <lineage>
        <taxon>Eukaryota</taxon>
        <taxon>Fungi</taxon>
        <taxon>Dikarya</taxon>
        <taxon>Basidiomycota</taxon>
        <taxon>Agaricomycotina</taxon>
        <taxon>Agaricomycetes</taxon>
        <taxon>Agaricomycetidae</taxon>
        <taxon>Boletales</taxon>
        <taxon>Suillineae</taxon>
        <taxon>Suillaceae</taxon>
        <taxon>Suillus</taxon>
    </lineage>
</organism>
<accession>A0A9P7DUB9</accession>
<gene>
    <name evidence="2" type="ORF">BJ212DRAFT_1396540</name>
</gene>
<dbReference type="RefSeq" id="XP_041186454.1">
    <property type="nucleotide sequence ID" value="XM_041337210.1"/>
</dbReference>
<dbReference type="OrthoDB" id="42889at2759"/>
<keyword evidence="1" id="KW-1133">Transmembrane helix</keyword>
<evidence type="ECO:0000256" key="1">
    <source>
        <dbReference type="SAM" id="Phobius"/>
    </source>
</evidence>
<name>A0A9P7DUB9_9AGAM</name>
<keyword evidence="3" id="KW-1185">Reference proteome</keyword>
<dbReference type="Proteomes" id="UP000807769">
    <property type="component" value="Unassembled WGS sequence"/>
</dbReference>
<protein>
    <submittedName>
        <fullName evidence="2">Uncharacterized protein</fullName>
    </submittedName>
</protein>
<keyword evidence="1" id="KW-0472">Membrane</keyword>
<reference evidence="2" key="1">
    <citation type="journal article" date="2020" name="New Phytol.">
        <title>Comparative genomics reveals dynamic genome evolution in host specialist ectomycorrhizal fungi.</title>
        <authorList>
            <person name="Lofgren L.A."/>
            <person name="Nguyen N.H."/>
            <person name="Vilgalys R."/>
            <person name="Ruytinx J."/>
            <person name="Liao H.L."/>
            <person name="Branco S."/>
            <person name="Kuo A."/>
            <person name="LaButti K."/>
            <person name="Lipzen A."/>
            <person name="Andreopoulos W."/>
            <person name="Pangilinan J."/>
            <person name="Riley R."/>
            <person name="Hundley H."/>
            <person name="Na H."/>
            <person name="Barry K."/>
            <person name="Grigoriev I.V."/>
            <person name="Stajich J.E."/>
            <person name="Kennedy P.G."/>
        </authorList>
    </citation>
    <scope>NUCLEOTIDE SEQUENCE</scope>
    <source>
        <strain evidence="2">MN1</strain>
    </source>
</reference>